<evidence type="ECO:0000313" key="3">
    <source>
        <dbReference type="EMBL" id="QCQ46579.1"/>
    </source>
</evidence>
<reference evidence="2" key="4">
    <citation type="submission" date="2022-12" db="EMBL/GenBank/DDBJ databases">
        <title>Development of a Multilocus Sequence Typing Scheme for Bacteroides fragilis Based on Whole Genome Sequencing Data and Clinical Application.</title>
        <authorList>
            <person name="Nielsen F.D."/>
            <person name="Justesen U.S."/>
        </authorList>
    </citation>
    <scope>NUCLEOTIDE SEQUENCE</scope>
    <source>
        <strain evidence="2">BF_BC_ODE_DK_2015_2</strain>
    </source>
</reference>
<organism evidence="4 6">
    <name type="scientific">Bacteroides fragilis</name>
    <dbReference type="NCBI Taxonomy" id="817"/>
    <lineage>
        <taxon>Bacteria</taxon>
        <taxon>Pseudomonadati</taxon>
        <taxon>Bacteroidota</taxon>
        <taxon>Bacteroidia</taxon>
        <taxon>Bacteroidales</taxon>
        <taxon>Bacteroidaceae</taxon>
        <taxon>Bacteroides</taxon>
    </lineage>
</organism>
<evidence type="ECO:0000313" key="5">
    <source>
        <dbReference type="Proteomes" id="UP000036847"/>
    </source>
</evidence>
<keyword evidence="1" id="KW-1133">Transmembrane helix</keyword>
<reference evidence="3 5" key="3">
    <citation type="submission" date="2019-03" db="EMBL/GenBank/DDBJ databases">
        <title>Complete genome assembly of MDR B. fragilis.</title>
        <authorList>
            <person name="Sydenham T.V."/>
            <person name="Hasman H."/>
            <person name="Justesen U.S."/>
        </authorList>
    </citation>
    <scope>NUCLEOTIDE SEQUENCE [LARGE SCALE GENOMIC DNA]</scope>
    <source>
        <strain evidence="3 5">DCMSKEJBY0001B</strain>
    </source>
</reference>
<dbReference type="EMBL" id="CP036546">
    <property type="protein sequence ID" value="QCQ46579.1"/>
    <property type="molecule type" value="Genomic_DNA"/>
</dbReference>
<evidence type="ECO:0000313" key="2">
    <source>
        <dbReference type="EMBL" id="MCZ2654821.1"/>
    </source>
</evidence>
<keyword evidence="1" id="KW-0812">Transmembrane</keyword>
<dbReference type="EMBL" id="JAPUAC010000007">
    <property type="protein sequence ID" value="MCZ2654821.1"/>
    <property type="molecule type" value="Genomic_DNA"/>
</dbReference>
<dbReference type="OrthoDB" id="1049283at2"/>
<feature type="transmembrane region" description="Helical" evidence="1">
    <location>
        <begin position="34"/>
        <end position="55"/>
    </location>
</feature>
<reference evidence="3" key="1">
    <citation type="book" date="2014" name="THE 24TH EUROPEAN CONGRESS OF CLINICAL MICROBIOLOGY AND INFECTIOUS DISEASES" publisher="ECCMID 2014" city="Barcelona, Spain">
        <title>Identification of resistance genes in three multidrug-resistant Bacteroides fragilis isolates by whole genome sequencing.</title>
        <editorList>
            <person name="Unknown"/>
            <person name="A."/>
        </editorList>
        <authorList>
            <person name="Sydenham T.V."/>
            <person name="Hasman H."/>
            <person name="Wang M."/>
            <person name="Soki J."/>
            <person name="Nagy E."/>
            <person name="Justesen U.S."/>
        </authorList>
    </citation>
    <scope>NUCLEOTIDE SEQUENCE</scope>
    <source>
        <strain evidence="3">DCMSKEJBY0001B</strain>
    </source>
</reference>
<evidence type="ECO:0000313" key="6">
    <source>
        <dbReference type="Proteomes" id="UP000286270"/>
    </source>
</evidence>
<dbReference type="Proteomes" id="UP000286270">
    <property type="component" value="Unassembled WGS sequence"/>
</dbReference>
<dbReference type="AlphaFoldDB" id="A0A412XTD6"/>
<reference evidence="4 6" key="2">
    <citation type="submission" date="2018-08" db="EMBL/GenBank/DDBJ databases">
        <title>A genome reference for cultivated species of the human gut microbiota.</title>
        <authorList>
            <person name="Zou Y."/>
            <person name="Xue W."/>
            <person name="Luo G."/>
        </authorList>
    </citation>
    <scope>NUCLEOTIDE SEQUENCE [LARGE SCALE GENOMIC DNA]</scope>
    <source>
        <strain evidence="4 6">AF14-26</strain>
    </source>
</reference>
<name>A0A412XTD6_BACFG</name>
<accession>A0A412XTD6</accession>
<protein>
    <submittedName>
        <fullName evidence="4">Uncharacterized protein</fullName>
    </submittedName>
</protein>
<dbReference type="Proteomes" id="UP001075704">
    <property type="component" value="Unassembled WGS sequence"/>
</dbReference>
<gene>
    <name evidence="4" type="ORF">DWW08_20725</name>
    <name evidence="3" type="ORF">EC80_017880</name>
    <name evidence="2" type="ORF">O1422_11680</name>
</gene>
<proteinExistence type="predicted"/>
<dbReference type="EMBL" id="QRZH01000025">
    <property type="protein sequence ID" value="RGV48339.1"/>
    <property type="molecule type" value="Genomic_DNA"/>
</dbReference>
<dbReference type="Proteomes" id="UP000036847">
    <property type="component" value="Chromosome"/>
</dbReference>
<sequence length="62" mass="6861">MLATYSTEATTSTTAYTATTPAMHRKSFKEQETAIFSIIGFAVAYIAALIIHRIIKTRKAHN</sequence>
<keyword evidence="1" id="KW-0472">Membrane</keyword>
<dbReference type="RefSeq" id="WP_022011527.1">
    <property type="nucleotide sequence ID" value="NZ_CP036546.1"/>
</dbReference>
<evidence type="ECO:0000313" key="4">
    <source>
        <dbReference type="EMBL" id="RGV48339.1"/>
    </source>
</evidence>
<evidence type="ECO:0000256" key="1">
    <source>
        <dbReference type="SAM" id="Phobius"/>
    </source>
</evidence>